<evidence type="ECO:0000256" key="4">
    <source>
        <dbReference type="SAM" id="Phobius"/>
    </source>
</evidence>
<sequence>MLTLVEMSNAYRETMVAENYWLTAVLLAVAGALALALVAAVVYAARTIRQRAIEPMARISGAMEAMSQGDLTHEVEGADRQDEIGAMACALETFRQAAIAQRAGEVEQRQVVGSLSEGITALADKNLTFRFATPFPGTYESLRADFNRALDALSQALETVSSGAGNVQQSIAEIRVATEDLASRNEVQSSRLAETAQALTQVTGAIGQVSRDAAAMHGSMDDTRARASEGHRVVSRAVDAMNAIEQSAQDIAKIVEVIDGIAFQTNLLALNAGVEAARAGESGKGFAVVATEVRALAQRSAEAAEQIRSLISNSASEVAEGVKLVGASGTNLDDIVNAVSKMSALVGDIARSAEEQSHRLQEVDRATASMDQMTQANAAMVEQCSASTRSLSHEADALIEQVQVFHTKTGDYERGARVGQFSPRQDLAA</sequence>
<organism evidence="7 8">
    <name type="scientific">Aurantiacibacter flavus</name>
    <dbReference type="NCBI Taxonomy" id="3145232"/>
    <lineage>
        <taxon>Bacteria</taxon>
        <taxon>Pseudomonadati</taxon>
        <taxon>Pseudomonadota</taxon>
        <taxon>Alphaproteobacteria</taxon>
        <taxon>Sphingomonadales</taxon>
        <taxon>Erythrobacteraceae</taxon>
        <taxon>Aurantiacibacter</taxon>
    </lineage>
</organism>
<evidence type="ECO:0000256" key="2">
    <source>
        <dbReference type="ARBA" id="ARBA00029447"/>
    </source>
</evidence>
<dbReference type="Pfam" id="PF00672">
    <property type="entry name" value="HAMP"/>
    <property type="match status" value="1"/>
</dbReference>
<accession>A0ABV0CZ67</accession>
<keyword evidence="3" id="KW-0807">Transducer</keyword>
<dbReference type="PROSITE" id="PS50111">
    <property type="entry name" value="CHEMOTAXIS_TRANSDUC_2"/>
    <property type="match status" value="1"/>
</dbReference>
<evidence type="ECO:0000256" key="1">
    <source>
        <dbReference type="ARBA" id="ARBA00022500"/>
    </source>
</evidence>
<keyword evidence="4" id="KW-1133">Transmembrane helix</keyword>
<dbReference type="Gene3D" id="1.10.8.500">
    <property type="entry name" value="HAMP domain in histidine kinase"/>
    <property type="match status" value="1"/>
</dbReference>
<comment type="caution">
    <text evidence="7">The sequence shown here is derived from an EMBL/GenBank/DDBJ whole genome shotgun (WGS) entry which is preliminary data.</text>
</comment>
<dbReference type="SMART" id="SM00283">
    <property type="entry name" value="MA"/>
    <property type="match status" value="1"/>
</dbReference>
<dbReference type="Pfam" id="PF00015">
    <property type="entry name" value="MCPsignal"/>
    <property type="match status" value="1"/>
</dbReference>
<feature type="domain" description="Methyl-accepting transducer" evidence="5">
    <location>
        <begin position="163"/>
        <end position="392"/>
    </location>
</feature>
<evidence type="ECO:0000313" key="7">
    <source>
        <dbReference type="EMBL" id="MEN7537955.1"/>
    </source>
</evidence>
<name>A0ABV0CZ67_9SPHN</name>
<feature type="transmembrane region" description="Helical" evidence="4">
    <location>
        <begin position="20"/>
        <end position="45"/>
    </location>
</feature>
<gene>
    <name evidence="7" type="ORF">ABDJ38_12305</name>
</gene>
<evidence type="ECO:0000259" key="5">
    <source>
        <dbReference type="PROSITE" id="PS50111"/>
    </source>
</evidence>
<dbReference type="SUPFAM" id="SSF158472">
    <property type="entry name" value="HAMP domain-like"/>
    <property type="match status" value="1"/>
</dbReference>
<dbReference type="RefSeq" id="WP_346785411.1">
    <property type="nucleotide sequence ID" value="NZ_JBDLBR010000004.1"/>
</dbReference>
<keyword evidence="4" id="KW-0812">Transmembrane</keyword>
<dbReference type="PRINTS" id="PR00260">
    <property type="entry name" value="CHEMTRNSDUCR"/>
</dbReference>
<evidence type="ECO:0000256" key="3">
    <source>
        <dbReference type="PROSITE-ProRule" id="PRU00284"/>
    </source>
</evidence>
<dbReference type="Gene3D" id="1.10.287.950">
    <property type="entry name" value="Methyl-accepting chemotaxis protein"/>
    <property type="match status" value="1"/>
</dbReference>
<dbReference type="EMBL" id="JBDLBR010000004">
    <property type="protein sequence ID" value="MEN7537955.1"/>
    <property type="molecule type" value="Genomic_DNA"/>
</dbReference>
<dbReference type="PROSITE" id="PS50885">
    <property type="entry name" value="HAMP"/>
    <property type="match status" value="2"/>
</dbReference>
<dbReference type="InterPro" id="IPR004090">
    <property type="entry name" value="Chemotax_Me-accpt_rcpt"/>
</dbReference>
<keyword evidence="1" id="KW-0145">Chemotaxis</keyword>
<keyword evidence="8" id="KW-1185">Reference proteome</keyword>
<proteinExistence type="inferred from homology"/>
<feature type="domain" description="HAMP" evidence="6">
    <location>
        <begin position="112"/>
        <end position="158"/>
    </location>
</feature>
<protein>
    <submittedName>
        <fullName evidence="7">Methyl-accepting chemotaxis protein</fullName>
    </submittedName>
</protein>
<dbReference type="InterPro" id="IPR004089">
    <property type="entry name" value="MCPsignal_dom"/>
</dbReference>
<dbReference type="PANTHER" id="PTHR43531">
    <property type="entry name" value="PROTEIN ICFG"/>
    <property type="match status" value="1"/>
</dbReference>
<comment type="similarity">
    <text evidence="2">Belongs to the methyl-accepting chemotaxis (MCP) protein family.</text>
</comment>
<evidence type="ECO:0000259" key="6">
    <source>
        <dbReference type="PROSITE" id="PS50885"/>
    </source>
</evidence>
<dbReference type="PANTHER" id="PTHR43531:SF11">
    <property type="entry name" value="METHYL-ACCEPTING CHEMOTAXIS PROTEIN 3"/>
    <property type="match status" value="1"/>
</dbReference>
<dbReference type="CDD" id="cd11386">
    <property type="entry name" value="MCP_signal"/>
    <property type="match status" value="1"/>
</dbReference>
<dbReference type="InterPro" id="IPR051310">
    <property type="entry name" value="MCP_chemotaxis"/>
</dbReference>
<reference evidence="7 8" key="1">
    <citation type="submission" date="2024-05" db="EMBL/GenBank/DDBJ databases">
        <authorList>
            <person name="Park S."/>
        </authorList>
    </citation>
    <scope>NUCLEOTIDE SEQUENCE [LARGE SCALE GENOMIC DNA]</scope>
    <source>
        <strain evidence="7 8">DGU5</strain>
    </source>
</reference>
<keyword evidence="4" id="KW-0472">Membrane</keyword>
<feature type="domain" description="HAMP" evidence="6">
    <location>
        <begin position="50"/>
        <end position="103"/>
    </location>
</feature>
<dbReference type="InterPro" id="IPR003660">
    <property type="entry name" value="HAMP_dom"/>
</dbReference>
<dbReference type="SMART" id="SM00304">
    <property type="entry name" value="HAMP"/>
    <property type="match status" value="4"/>
</dbReference>
<evidence type="ECO:0000313" key="8">
    <source>
        <dbReference type="Proteomes" id="UP001484535"/>
    </source>
</evidence>
<dbReference type="Proteomes" id="UP001484535">
    <property type="component" value="Unassembled WGS sequence"/>
</dbReference>
<dbReference type="SUPFAM" id="SSF58104">
    <property type="entry name" value="Methyl-accepting chemotaxis protein (MCP) signaling domain"/>
    <property type="match status" value="1"/>
</dbReference>
<dbReference type="CDD" id="cd06225">
    <property type="entry name" value="HAMP"/>
    <property type="match status" value="1"/>
</dbReference>